<comment type="similarity">
    <text evidence="1">Belongs to the type-I restriction system S methylase family.</text>
</comment>
<evidence type="ECO:0000256" key="2">
    <source>
        <dbReference type="ARBA" id="ARBA00022747"/>
    </source>
</evidence>
<dbReference type="GO" id="GO:0009035">
    <property type="term" value="F:type I site-specific deoxyribonuclease activity"/>
    <property type="evidence" value="ECO:0007669"/>
    <property type="project" value="UniProtKB-EC"/>
</dbReference>
<dbReference type="EC" id="3.1.21.3" evidence="6"/>
<dbReference type="SUPFAM" id="SSF116734">
    <property type="entry name" value="DNA methylase specificity domain"/>
    <property type="match status" value="2"/>
</dbReference>
<accession>A0AAE4AMN0</accession>
<dbReference type="InterPro" id="IPR052021">
    <property type="entry name" value="Type-I_RS_S_subunit"/>
</dbReference>
<dbReference type="Gene3D" id="1.10.287.1120">
    <property type="entry name" value="Bipartite methylase S protein"/>
    <property type="match status" value="1"/>
</dbReference>
<feature type="coiled-coil region" evidence="4">
    <location>
        <begin position="355"/>
        <end position="382"/>
    </location>
</feature>
<evidence type="ECO:0000313" key="6">
    <source>
        <dbReference type="EMBL" id="MDQ0288671.1"/>
    </source>
</evidence>
<keyword evidence="6" id="KW-0378">Hydrolase</keyword>
<dbReference type="CDD" id="cd17515">
    <property type="entry name" value="RMtype1_S_MjaORF132P_Sau1132ORF3780P-TRD1-CR1_like"/>
    <property type="match status" value="1"/>
</dbReference>
<dbReference type="InterPro" id="IPR000055">
    <property type="entry name" value="Restrct_endonuc_typeI_TRD"/>
</dbReference>
<gene>
    <name evidence="6" type="ORF">J3R75_000778</name>
</gene>
<protein>
    <submittedName>
        <fullName evidence="6">Type I restriction enzyme S subunit</fullName>
        <ecNumber evidence="6">3.1.21.3</ecNumber>
    </submittedName>
</protein>
<feature type="domain" description="Type I restriction modification DNA specificity" evidence="5">
    <location>
        <begin position="17"/>
        <end position="179"/>
    </location>
</feature>
<name>A0AAE4AMN0_9BACT</name>
<keyword evidence="7" id="KW-1185">Reference proteome</keyword>
<keyword evidence="3" id="KW-0238">DNA-binding</keyword>
<dbReference type="PANTHER" id="PTHR30408:SF12">
    <property type="entry name" value="TYPE I RESTRICTION ENZYME MJAVIII SPECIFICITY SUBUNIT"/>
    <property type="match status" value="1"/>
</dbReference>
<dbReference type="GO" id="GO:0003677">
    <property type="term" value="F:DNA binding"/>
    <property type="evidence" value="ECO:0007669"/>
    <property type="project" value="UniProtKB-KW"/>
</dbReference>
<dbReference type="AlphaFoldDB" id="A0AAE4AMN0"/>
<comment type="caution">
    <text evidence="6">The sequence shown here is derived from an EMBL/GenBank/DDBJ whole genome shotgun (WGS) entry which is preliminary data.</text>
</comment>
<evidence type="ECO:0000313" key="7">
    <source>
        <dbReference type="Proteomes" id="UP001238163"/>
    </source>
</evidence>
<dbReference type="EMBL" id="JAUSVL010000001">
    <property type="protein sequence ID" value="MDQ0288671.1"/>
    <property type="molecule type" value="Genomic_DNA"/>
</dbReference>
<dbReference type="InterPro" id="IPR044946">
    <property type="entry name" value="Restrct_endonuc_typeI_TRD_sf"/>
</dbReference>
<organism evidence="6 7">
    <name type="scientific">Oligosphaera ethanolica</name>
    <dbReference type="NCBI Taxonomy" id="760260"/>
    <lineage>
        <taxon>Bacteria</taxon>
        <taxon>Pseudomonadati</taxon>
        <taxon>Lentisphaerota</taxon>
        <taxon>Oligosphaeria</taxon>
        <taxon>Oligosphaerales</taxon>
        <taxon>Oligosphaeraceae</taxon>
        <taxon>Oligosphaera</taxon>
    </lineage>
</organism>
<dbReference type="GO" id="GO:0009307">
    <property type="term" value="P:DNA restriction-modification system"/>
    <property type="evidence" value="ECO:0007669"/>
    <property type="project" value="UniProtKB-KW"/>
</dbReference>
<evidence type="ECO:0000256" key="4">
    <source>
        <dbReference type="SAM" id="Coils"/>
    </source>
</evidence>
<reference evidence="6" key="1">
    <citation type="submission" date="2023-07" db="EMBL/GenBank/DDBJ databases">
        <title>Genomic Encyclopedia of Type Strains, Phase IV (KMG-IV): sequencing the most valuable type-strain genomes for metagenomic binning, comparative biology and taxonomic classification.</title>
        <authorList>
            <person name="Goeker M."/>
        </authorList>
    </citation>
    <scope>NUCLEOTIDE SEQUENCE</scope>
    <source>
        <strain evidence="6">DSM 24202</strain>
    </source>
</reference>
<sequence>MTDMPNGYKMTEVGVIPEEWEVCHIGDFAQCFSGGTPNTSNPAYYGGDISWITSSDLNQGRITDVQGRITELGATNSAVKFVDKGTLLLALYGATAGVCAVTNIEAAINQAVLAIFTKRVDTEYLFQFLTLYKSRFIHTYTQGGQPNFSGAIVKSFAVTFPSAKAEQRAIAAALSDVDALLAGLDRLIAKKRDLKQAAMQQLLTGQTRMPGFKGEWCEALLGNIARIKTGKKNNEDKVDNGEYPFFVRSADVEHINSFSYECEAILIPGEGNIGSIFHYINGRFDVHQRVYAITQFREDVSARFLHAYMTQFFGAWALQNTVKATVDSLRLPTFQNFLVELPPTLAEQAAIASVLSDMDAEIDSLERRRAKTADMKQAMMQELLTGRTRLV</sequence>
<proteinExistence type="inferred from homology"/>
<dbReference type="Pfam" id="PF01420">
    <property type="entry name" value="Methylase_S"/>
    <property type="match status" value="2"/>
</dbReference>
<evidence type="ECO:0000256" key="3">
    <source>
        <dbReference type="ARBA" id="ARBA00023125"/>
    </source>
</evidence>
<evidence type="ECO:0000259" key="5">
    <source>
        <dbReference type="Pfam" id="PF01420"/>
    </source>
</evidence>
<dbReference type="Gene3D" id="3.90.220.20">
    <property type="entry name" value="DNA methylase specificity domains"/>
    <property type="match status" value="2"/>
</dbReference>
<evidence type="ECO:0000256" key="1">
    <source>
        <dbReference type="ARBA" id="ARBA00010923"/>
    </source>
</evidence>
<dbReference type="Proteomes" id="UP001238163">
    <property type="component" value="Unassembled WGS sequence"/>
</dbReference>
<keyword evidence="2" id="KW-0680">Restriction system</keyword>
<feature type="domain" description="Type I restriction modification DNA specificity" evidence="5">
    <location>
        <begin position="215"/>
        <end position="368"/>
    </location>
</feature>
<dbReference type="PANTHER" id="PTHR30408">
    <property type="entry name" value="TYPE-1 RESTRICTION ENZYME ECOKI SPECIFICITY PROTEIN"/>
    <property type="match status" value="1"/>
</dbReference>
<dbReference type="RefSeq" id="WP_307260004.1">
    <property type="nucleotide sequence ID" value="NZ_JAUSVL010000001.1"/>
</dbReference>
<keyword evidence="4" id="KW-0175">Coiled coil</keyword>